<dbReference type="SUPFAM" id="SSF53474">
    <property type="entry name" value="alpha/beta-Hydrolases"/>
    <property type="match status" value="1"/>
</dbReference>
<evidence type="ECO:0000313" key="5">
    <source>
        <dbReference type="EMBL" id="QFU98188.1"/>
    </source>
</evidence>
<feature type="domain" description="Carboxylesterase type B" evidence="4">
    <location>
        <begin position="5"/>
        <end position="440"/>
    </location>
</feature>
<evidence type="ECO:0000313" key="6">
    <source>
        <dbReference type="Proteomes" id="UP000326702"/>
    </source>
</evidence>
<dbReference type="InterPro" id="IPR002018">
    <property type="entry name" value="CarbesteraseB"/>
</dbReference>
<dbReference type="Proteomes" id="UP000326702">
    <property type="component" value="Chromosome"/>
</dbReference>
<dbReference type="PROSITE" id="PS00941">
    <property type="entry name" value="CARBOXYLESTERASE_B_2"/>
    <property type="match status" value="1"/>
</dbReference>
<evidence type="ECO:0000259" key="4">
    <source>
        <dbReference type="Pfam" id="PF00135"/>
    </source>
</evidence>
<dbReference type="InterPro" id="IPR019819">
    <property type="entry name" value="Carboxylesterase_B_CS"/>
</dbReference>
<sequence length="519" mass="55639">MTFRVATESGVVVGETDGGARVWRGLPYAAPPVGAGRWRRPRPVEPWTGTRDATRFGAACPQRRLRAGGGVPPAWPRTEDCLTLNVWAPAADADDLRPVVVWVHGGAFVAGSGMLADFNGSRLAVEGDVVVVTLNYRLGAFGFLDLSSFGTRDEPFDANVGLWDVVEALRWLRENVASFGGDPGRVTLAGESAGASVVTALLAAPAARGLFHRAVALSPAPAASYSADRMASYARRLLELVGADPGDAASWRRIPRDDLVAAGTRLLAEVDERYTGTIAFAPSVDGVLLPESPVDAALGGRTAPVPLLTGTMRHEALLFLRARPQILPVAVPRVDRVFELLAEQRAGAVTERDPDDRGEDDDAALQDGVLAAYPGYPEREALLDFAGDSTFRIPTIRFAEGHGQVAPVWMYRCDFATPSERMARLDATHGTEIPLVFDTLDAPVGRLIVLLGGRSAAQRLGARIRTHLVGLARDGTPGFGWPRYAPPDRTTLILDRDVRIARDPGGPTREAWAAVDFLR</sequence>
<dbReference type="GO" id="GO:0016787">
    <property type="term" value="F:hydrolase activity"/>
    <property type="evidence" value="ECO:0007669"/>
    <property type="project" value="UniProtKB-KW"/>
</dbReference>
<proteinExistence type="inferred from homology"/>
<protein>
    <recommendedName>
        <fullName evidence="3">Carboxylic ester hydrolase</fullName>
        <ecNumber evidence="3">3.1.1.-</ecNumber>
    </recommendedName>
</protein>
<evidence type="ECO:0000256" key="3">
    <source>
        <dbReference type="RuleBase" id="RU361235"/>
    </source>
</evidence>
<comment type="similarity">
    <text evidence="1 3">Belongs to the type-B carboxylesterase/lipase family.</text>
</comment>
<organism evidence="5 6">
    <name type="scientific">Luteimicrobium xylanilyticum</name>
    <dbReference type="NCBI Taxonomy" id="1133546"/>
    <lineage>
        <taxon>Bacteria</taxon>
        <taxon>Bacillati</taxon>
        <taxon>Actinomycetota</taxon>
        <taxon>Actinomycetes</taxon>
        <taxon>Micrococcales</taxon>
        <taxon>Luteimicrobium</taxon>
    </lineage>
</organism>
<dbReference type="InterPro" id="IPR050309">
    <property type="entry name" value="Type-B_Carboxylest/Lipase"/>
</dbReference>
<keyword evidence="6" id="KW-1185">Reference proteome</keyword>
<evidence type="ECO:0000256" key="1">
    <source>
        <dbReference type="ARBA" id="ARBA00005964"/>
    </source>
</evidence>
<dbReference type="KEGG" id="lxl:KDY119_01698"/>
<dbReference type="AlphaFoldDB" id="A0A5P9Q9Q8"/>
<dbReference type="EMBL" id="CP045529">
    <property type="protein sequence ID" value="QFU98188.1"/>
    <property type="molecule type" value="Genomic_DNA"/>
</dbReference>
<keyword evidence="2 3" id="KW-0378">Hydrolase</keyword>
<dbReference type="EC" id="3.1.1.-" evidence="3"/>
<dbReference type="InterPro" id="IPR019826">
    <property type="entry name" value="Carboxylesterase_B_AS"/>
</dbReference>
<dbReference type="Pfam" id="PF00135">
    <property type="entry name" value="COesterase"/>
    <property type="match status" value="1"/>
</dbReference>
<dbReference type="Gene3D" id="3.40.50.1820">
    <property type="entry name" value="alpha/beta hydrolase"/>
    <property type="match status" value="1"/>
</dbReference>
<name>A0A5P9Q9Q8_9MICO</name>
<accession>A0A5P9Q9Q8</accession>
<evidence type="ECO:0000256" key="2">
    <source>
        <dbReference type="ARBA" id="ARBA00022801"/>
    </source>
</evidence>
<dbReference type="RefSeq" id="WP_194174388.1">
    <property type="nucleotide sequence ID" value="NZ_BAABIH010000027.1"/>
</dbReference>
<dbReference type="InterPro" id="IPR029058">
    <property type="entry name" value="AB_hydrolase_fold"/>
</dbReference>
<dbReference type="PROSITE" id="PS00122">
    <property type="entry name" value="CARBOXYLESTERASE_B_1"/>
    <property type="match status" value="1"/>
</dbReference>
<gene>
    <name evidence="5" type="primary">pnbA</name>
    <name evidence="5" type="ORF">KDY119_01698</name>
</gene>
<reference evidence="5 6" key="1">
    <citation type="submission" date="2019-10" db="EMBL/GenBank/DDBJ databases">
        <title>Genome sequence of Luteimicrobium xylanilyticum HY-24.</title>
        <authorList>
            <person name="Kim D.Y."/>
            <person name="Park H.-Y."/>
        </authorList>
    </citation>
    <scope>NUCLEOTIDE SEQUENCE [LARGE SCALE GENOMIC DNA]</scope>
    <source>
        <strain evidence="5 6">HY-24</strain>
    </source>
</reference>
<dbReference type="PANTHER" id="PTHR11559">
    <property type="entry name" value="CARBOXYLESTERASE"/>
    <property type="match status" value="1"/>
</dbReference>